<reference evidence="5 7" key="1">
    <citation type="submission" date="2018-03" db="EMBL/GenBank/DDBJ databases">
        <title>Genomic Encyclopedia of Archaeal and Bacterial Type Strains, Phase II (KMG-II): from individual species to whole genera.</title>
        <authorList>
            <person name="Goeker M."/>
        </authorList>
    </citation>
    <scope>NUCLEOTIDE SEQUENCE [LARGE SCALE GENOMIC DNA]</scope>
    <source>
        <strain evidence="5 7">DSM 21548</strain>
    </source>
</reference>
<evidence type="ECO:0000313" key="5">
    <source>
        <dbReference type="EMBL" id="PSL37495.1"/>
    </source>
</evidence>
<dbReference type="PRINTS" id="PR00035">
    <property type="entry name" value="HTHGNTR"/>
</dbReference>
<keyword evidence="3" id="KW-0804">Transcription</keyword>
<dbReference type="PANTHER" id="PTHR43537:SF45">
    <property type="entry name" value="GNTR FAMILY REGULATORY PROTEIN"/>
    <property type="match status" value="1"/>
</dbReference>
<dbReference type="SMART" id="SM00895">
    <property type="entry name" value="FCD"/>
    <property type="match status" value="1"/>
</dbReference>
<dbReference type="AlphaFoldDB" id="A0A2P8GU63"/>
<protein>
    <submittedName>
        <fullName evidence="5 6">GntR family transcriptional regulator</fullName>
    </submittedName>
</protein>
<dbReference type="SUPFAM" id="SSF48008">
    <property type="entry name" value="GntR ligand-binding domain-like"/>
    <property type="match status" value="1"/>
</dbReference>
<evidence type="ECO:0000313" key="6">
    <source>
        <dbReference type="EMBL" id="RUQ84799.1"/>
    </source>
</evidence>
<evidence type="ECO:0000313" key="7">
    <source>
        <dbReference type="Proteomes" id="UP000241203"/>
    </source>
</evidence>
<dbReference type="InterPro" id="IPR036390">
    <property type="entry name" value="WH_DNA-bd_sf"/>
</dbReference>
<dbReference type="EMBL" id="PYAU01000001">
    <property type="protein sequence ID" value="PSL37495.1"/>
    <property type="molecule type" value="Genomic_DNA"/>
</dbReference>
<dbReference type="SMART" id="SM00345">
    <property type="entry name" value="HTH_GNTR"/>
    <property type="match status" value="1"/>
</dbReference>
<dbReference type="InterPro" id="IPR036388">
    <property type="entry name" value="WH-like_DNA-bd_sf"/>
</dbReference>
<dbReference type="InterPro" id="IPR011711">
    <property type="entry name" value="GntR_C"/>
</dbReference>
<evidence type="ECO:0000259" key="4">
    <source>
        <dbReference type="PROSITE" id="PS50949"/>
    </source>
</evidence>
<dbReference type="OrthoDB" id="5243844at2"/>
<dbReference type="Proteomes" id="UP000268291">
    <property type="component" value="Unassembled WGS sequence"/>
</dbReference>
<evidence type="ECO:0000256" key="2">
    <source>
        <dbReference type="ARBA" id="ARBA00023125"/>
    </source>
</evidence>
<reference evidence="6 8" key="2">
    <citation type="submission" date="2018-12" db="EMBL/GenBank/DDBJ databases">
        <authorList>
            <person name="hu s."/>
            <person name="Xu Y."/>
            <person name="Xu B."/>
            <person name="Li F."/>
        </authorList>
    </citation>
    <scope>NUCLEOTIDE SEQUENCE [LARGE SCALE GENOMIC DNA]</scope>
    <source>
        <strain evidence="6 8">KSW2-17</strain>
    </source>
</reference>
<evidence type="ECO:0000256" key="3">
    <source>
        <dbReference type="ARBA" id="ARBA00023163"/>
    </source>
</evidence>
<accession>A0A2P8GU63</accession>
<dbReference type="Pfam" id="PF00392">
    <property type="entry name" value="GntR"/>
    <property type="match status" value="1"/>
</dbReference>
<dbReference type="Gene3D" id="1.10.10.10">
    <property type="entry name" value="Winged helix-like DNA-binding domain superfamily/Winged helix DNA-binding domain"/>
    <property type="match status" value="1"/>
</dbReference>
<sequence length="234" mass="25394">MTQRPAASRAVVPPSSDDEVLDRAETVAAGIRAAIISGEYTPGSRLSEAALVEDFGVSRNTLREALRMLTQEGLLVRRPHAGVIVAVPSLASIIDIYRVRRMIEVQALRSAPSRHPAGRALSAAVDSALAAREAGDWATVGTANMEFHRAIVSLADSARLDRVYANVSAELRLAFGLVDDPEYLHAPYVDRNVSVLRSYTDGRSDEAADDLDAYLVQSERTLLAAYARRDRDAH</sequence>
<dbReference type="GO" id="GO:0003700">
    <property type="term" value="F:DNA-binding transcription factor activity"/>
    <property type="evidence" value="ECO:0007669"/>
    <property type="project" value="InterPro"/>
</dbReference>
<dbReference type="InterPro" id="IPR008920">
    <property type="entry name" value="TF_FadR/GntR_C"/>
</dbReference>
<dbReference type="PANTHER" id="PTHR43537">
    <property type="entry name" value="TRANSCRIPTIONAL REGULATOR, GNTR FAMILY"/>
    <property type="match status" value="1"/>
</dbReference>
<dbReference type="PROSITE" id="PS50949">
    <property type="entry name" value="HTH_GNTR"/>
    <property type="match status" value="1"/>
</dbReference>
<feature type="domain" description="HTH gntR-type" evidence="4">
    <location>
        <begin position="21"/>
        <end position="88"/>
    </location>
</feature>
<name>A0A2P8GU63_9MICO</name>
<keyword evidence="2 5" id="KW-0238">DNA-binding</keyword>
<dbReference type="GO" id="GO:0003677">
    <property type="term" value="F:DNA binding"/>
    <property type="evidence" value="ECO:0007669"/>
    <property type="project" value="UniProtKB-KW"/>
</dbReference>
<evidence type="ECO:0000313" key="8">
    <source>
        <dbReference type="Proteomes" id="UP000268291"/>
    </source>
</evidence>
<gene>
    <name evidence="5" type="ORF">CLV49_1102</name>
    <name evidence="6" type="ORF">ELQ93_14545</name>
</gene>
<evidence type="ECO:0000256" key="1">
    <source>
        <dbReference type="ARBA" id="ARBA00023015"/>
    </source>
</evidence>
<dbReference type="EMBL" id="RZGY01000002">
    <property type="protein sequence ID" value="RUQ84799.1"/>
    <property type="molecule type" value="Genomic_DNA"/>
</dbReference>
<dbReference type="Gene3D" id="1.20.120.530">
    <property type="entry name" value="GntR ligand-binding domain-like"/>
    <property type="match status" value="1"/>
</dbReference>
<organism evidence="5 7">
    <name type="scientific">Labedella gwakjiensis</name>
    <dbReference type="NCBI Taxonomy" id="390269"/>
    <lineage>
        <taxon>Bacteria</taxon>
        <taxon>Bacillati</taxon>
        <taxon>Actinomycetota</taxon>
        <taxon>Actinomycetes</taxon>
        <taxon>Micrococcales</taxon>
        <taxon>Microbacteriaceae</taxon>
        <taxon>Labedella</taxon>
    </lineage>
</organism>
<dbReference type="InterPro" id="IPR000524">
    <property type="entry name" value="Tscrpt_reg_HTH_GntR"/>
</dbReference>
<proteinExistence type="predicted"/>
<dbReference type="CDD" id="cd07377">
    <property type="entry name" value="WHTH_GntR"/>
    <property type="match status" value="1"/>
</dbReference>
<dbReference type="RefSeq" id="WP_106562626.1">
    <property type="nucleotide sequence ID" value="NZ_PYAU01000001.1"/>
</dbReference>
<keyword evidence="8" id="KW-1185">Reference proteome</keyword>
<dbReference type="Pfam" id="PF07729">
    <property type="entry name" value="FCD"/>
    <property type="match status" value="1"/>
</dbReference>
<dbReference type="SUPFAM" id="SSF46785">
    <property type="entry name" value="Winged helix' DNA-binding domain"/>
    <property type="match status" value="1"/>
</dbReference>
<comment type="caution">
    <text evidence="5">The sequence shown here is derived from an EMBL/GenBank/DDBJ whole genome shotgun (WGS) entry which is preliminary data.</text>
</comment>
<dbReference type="Proteomes" id="UP000241203">
    <property type="component" value="Unassembled WGS sequence"/>
</dbReference>
<keyword evidence="1" id="KW-0805">Transcription regulation</keyword>